<dbReference type="PANTHER" id="PTHR43673:SF10">
    <property type="entry name" value="NADH DEHYDROGENASE_NAD(P)H NITROREDUCTASE XCC3605-RELATED"/>
    <property type="match status" value="1"/>
</dbReference>
<comment type="similarity">
    <text evidence="1">Belongs to the nitroreductase family.</text>
</comment>
<sequence>MLKDLILKNRSYRRFHEEERLSASLLEAWVELARLSASGRNAQSLKYILVTERDLCQQVFPLLGWAGYLKDWAGPEPGERPAAYLVMLNDRDISTNYYCDDGIAAQSILLGAVESGYGGCIIASVQRTRLRELFSLDERFDIIQVLALGRPAEKVVLEDMKGDDFKYWRDSDDVHHVPKRPLSELILRR</sequence>
<keyword evidence="5" id="KW-1185">Reference proteome</keyword>
<evidence type="ECO:0000313" key="4">
    <source>
        <dbReference type="EMBL" id="MCW0483436.1"/>
    </source>
</evidence>
<dbReference type="InterPro" id="IPR029479">
    <property type="entry name" value="Nitroreductase"/>
</dbReference>
<feature type="domain" description="Nitroreductase" evidence="3">
    <location>
        <begin position="8"/>
        <end position="149"/>
    </location>
</feature>
<dbReference type="Gene3D" id="3.40.109.10">
    <property type="entry name" value="NADH Oxidase"/>
    <property type="match status" value="1"/>
</dbReference>
<protein>
    <submittedName>
        <fullName evidence="4">Nitroreductase family protein</fullName>
    </submittedName>
</protein>
<dbReference type="InterPro" id="IPR023312">
    <property type="entry name" value="Put_nitroreductase_C_bac"/>
</dbReference>
<comment type="caution">
    <text evidence="4">The sequence shown here is derived from an EMBL/GenBank/DDBJ whole genome shotgun (WGS) entry which is preliminary data.</text>
</comment>
<dbReference type="EMBL" id="JAPAAF010000016">
    <property type="protein sequence ID" value="MCW0483436.1"/>
    <property type="molecule type" value="Genomic_DNA"/>
</dbReference>
<dbReference type="RefSeq" id="WP_282592038.1">
    <property type="nucleotide sequence ID" value="NZ_JAPAAF010000016.1"/>
</dbReference>
<proteinExistence type="inferred from homology"/>
<dbReference type="PANTHER" id="PTHR43673">
    <property type="entry name" value="NAD(P)H NITROREDUCTASE YDGI-RELATED"/>
    <property type="match status" value="1"/>
</dbReference>
<dbReference type="Gene3D" id="2.20.180.10">
    <property type="entry name" value="putative fmn-dependent nitroreductase like domains"/>
    <property type="match status" value="1"/>
</dbReference>
<evidence type="ECO:0000259" key="3">
    <source>
        <dbReference type="Pfam" id="PF00881"/>
    </source>
</evidence>
<dbReference type="AlphaFoldDB" id="A0AA42C935"/>
<reference evidence="4" key="1">
    <citation type="submission" date="2022-10" db="EMBL/GenBank/DDBJ databases">
        <title>Gaoshiqiia sediminis gen. nov., sp. nov., isolated from coastal sediment.</title>
        <authorList>
            <person name="Yu W.X."/>
            <person name="Mu D.S."/>
            <person name="Du J.Z."/>
            <person name="Liang Y.Q."/>
        </authorList>
    </citation>
    <scope>NUCLEOTIDE SEQUENCE</scope>
    <source>
        <strain evidence="4">A06</strain>
    </source>
</reference>
<evidence type="ECO:0000256" key="2">
    <source>
        <dbReference type="ARBA" id="ARBA00023002"/>
    </source>
</evidence>
<organism evidence="4 5">
    <name type="scientific">Gaoshiqia sediminis</name>
    <dbReference type="NCBI Taxonomy" id="2986998"/>
    <lineage>
        <taxon>Bacteria</taxon>
        <taxon>Pseudomonadati</taxon>
        <taxon>Bacteroidota</taxon>
        <taxon>Bacteroidia</taxon>
        <taxon>Marinilabiliales</taxon>
        <taxon>Prolixibacteraceae</taxon>
        <taxon>Gaoshiqia</taxon>
    </lineage>
</organism>
<dbReference type="Proteomes" id="UP001163821">
    <property type="component" value="Unassembled WGS sequence"/>
</dbReference>
<dbReference type="GO" id="GO:0016491">
    <property type="term" value="F:oxidoreductase activity"/>
    <property type="evidence" value="ECO:0007669"/>
    <property type="project" value="UniProtKB-KW"/>
</dbReference>
<dbReference type="CDD" id="cd02062">
    <property type="entry name" value="Nitro_FMN_reductase"/>
    <property type="match status" value="1"/>
</dbReference>
<evidence type="ECO:0000313" key="5">
    <source>
        <dbReference type="Proteomes" id="UP001163821"/>
    </source>
</evidence>
<name>A0AA42C935_9BACT</name>
<dbReference type="SUPFAM" id="SSF55469">
    <property type="entry name" value="FMN-dependent nitroreductase-like"/>
    <property type="match status" value="1"/>
</dbReference>
<gene>
    <name evidence="4" type="ORF">N2K84_11895</name>
</gene>
<keyword evidence="2" id="KW-0560">Oxidoreductase</keyword>
<dbReference type="InterPro" id="IPR000415">
    <property type="entry name" value="Nitroreductase-like"/>
</dbReference>
<accession>A0AA42C935</accession>
<evidence type="ECO:0000256" key="1">
    <source>
        <dbReference type="ARBA" id="ARBA00007118"/>
    </source>
</evidence>
<dbReference type="Pfam" id="PF00881">
    <property type="entry name" value="Nitroreductase"/>
    <property type="match status" value="1"/>
</dbReference>